<name>A0A2P8EBA5_9ACTN</name>
<dbReference type="Proteomes" id="UP000243528">
    <property type="component" value="Unassembled WGS sequence"/>
</dbReference>
<sequence>MMASTPDLDTVAAREAALVEVGYQRFDTGMPNRLFYRRGADGRRTHHLHVVTKTGLIQELVDAARAERGLASVPVWEE</sequence>
<dbReference type="EMBL" id="PYGE01000002">
    <property type="protein sequence ID" value="PSL06746.1"/>
    <property type="molecule type" value="Genomic_DNA"/>
</dbReference>
<proteinExistence type="predicted"/>
<organism evidence="1 2">
    <name type="scientific">Haloactinopolyspora alba</name>
    <dbReference type="NCBI Taxonomy" id="648780"/>
    <lineage>
        <taxon>Bacteria</taxon>
        <taxon>Bacillati</taxon>
        <taxon>Actinomycetota</taxon>
        <taxon>Actinomycetes</taxon>
        <taxon>Jiangellales</taxon>
        <taxon>Jiangellaceae</taxon>
        <taxon>Haloactinopolyspora</taxon>
    </lineage>
</organism>
<reference evidence="1 2" key="1">
    <citation type="submission" date="2018-03" db="EMBL/GenBank/DDBJ databases">
        <title>Genomic Encyclopedia of Archaeal and Bacterial Type Strains, Phase II (KMG-II): from individual species to whole genera.</title>
        <authorList>
            <person name="Goeker M."/>
        </authorList>
    </citation>
    <scope>NUCLEOTIDE SEQUENCE [LARGE SCALE GENOMIC DNA]</scope>
    <source>
        <strain evidence="1 2">DSM 45211</strain>
    </source>
</reference>
<evidence type="ECO:0000313" key="2">
    <source>
        <dbReference type="Proteomes" id="UP000243528"/>
    </source>
</evidence>
<dbReference type="AlphaFoldDB" id="A0A2P8EBA5"/>
<accession>A0A2P8EBA5</accession>
<evidence type="ECO:0000313" key="1">
    <source>
        <dbReference type="EMBL" id="PSL06746.1"/>
    </source>
</evidence>
<keyword evidence="2" id="KW-1185">Reference proteome</keyword>
<protein>
    <submittedName>
        <fullName evidence="1">Uncharacterized protein</fullName>
    </submittedName>
</protein>
<gene>
    <name evidence="1" type="ORF">CLV30_102132</name>
</gene>
<comment type="caution">
    <text evidence="1">The sequence shown here is derived from an EMBL/GenBank/DDBJ whole genome shotgun (WGS) entry which is preliminary data.</text>
</comment>